<gene>
    <name evidence="4" type="ORF">ADUPG1_011913</name>
</gene>
<keyword evidence="5" id="KW-1185">Reference proteome</keyword>
<dbReference type="Proteomes" id="UP001057375">
    <property type="component" value="Unassembled WGS sequence"/>
</dbReference>
<comment type="cofactor">
    <cofactor evidence="2">
        <name>[2Fe-2S] cluster</name>
        <dbReference type="ChEBI" id="CHEBI:190135"/>
    </cofactor>
</comment>
<dbReference type="NCBIfam" id="TIGR01999">
    <property type="entry name" value="iscU"/>
    <property type="match status" value="1"/>
</dbReference>
<evidence type="ECO:0000256" key="1">
    <source>
        <dbReference type="ARBA" id="ARBA00006420"/>
    </source>
</evidence>
<keyword evidence="2" id="KW-0809">Transit peptide</keyword>
<dbReference type="InterPro" id="IPR002871">
    <property type="entry name" value="NIF_FeS_clus_asmbl_NifU_N"/>
</dbReference>
<dbReference type="Gene3D" id="3.90.1010.10">
    <property type="match status" value="1"/>
</dbReference>
<comment type="caution">
    <text evidence="4">The sequence shown here is derived from an EMBL/GenBank/DDBJ whole genome shotgun (WGS) entry which is preliminary data.</text>
</comment>
<accession>A0ABQ5K1S7</accession>
<protein>
    <recommendedName>
        <fullName evidence="2">Iron-sulfur cluster assembly protein</fullName>
    </recommendedName>
</protein>
<name>A0ABQ5K1S7_9EUKA</name>
<dbReference type="CDD" id="cd06664">
    <property type="entry name" value="IscU_like"/>
    <property type="match status" value="1"/>
</dbReference>
<sequence length="177" mass="18870">MLSQITHDIITFKGLGTIFKSMSTAETTLEGRYSDKVSDHYNNPRNVGTFDKEDPSVGTAYEGAPACGDVLRLQLKVDDKTGKIVDAKFKAFGCMSAIASSSYATELVKGKTLDEAGAITNKDISEELALPPIKLHCSMLAEQAIQGAIENYKKKKVGCGAKNCCSTDSSSKTDCGA</sequence>
<keyword evidence="2" id="KW-0001">2Fe-2S</keyword>
<proteinExistence type="inferred from homology"/>
<comment type="similarity">
    <text evidence="1 2">Belongs to the NifU family.</text>
</comment>
<reference evidence="4" key="1">
    <citation type="submission" date="2022-03" db="EMBL/GenBank/DDBJ databases">
        <title>Draft genome sequence of Aduncisulcus paluster, a free-living microaerophilic Fornicata.</title>
        <authorList>
            <person name="Yuyama I."/>
            <person name="Kume K."/>
            <person name="Tamura T."/>
            <person name="Inagaki Y."/>
            <person name="Hashimoto T."/>
        </authorList>
    </citation>
    <scope>NUCLEOTIDE SEQUENCE</scope>
    <source>
        <strain evidence="4">NY0171</strain>
    </source>
</reference>
<organism evidence="4 5">
    <name type="scientific">Aduncisulcus paluster</name>
    <dbReference type="NCBI Taxonomy" id="2918883"/>
    <lineage>
        <taxon>Eukaryota</taxon>
        <taxon>Metamonada</taxon>
        <taxon>Carpediemonas-like organisms</taxon>
        <taxon>Aduncisulcus</taxon>
    </lineage>
</organism>
<keyword evidence="2" id="KW-0408">Iron</keyword>
<evidence type="ECO:0000313" key="5">
    <source>
        <dbReference type="Proteomes" id="UP001057375"/>
    </source>
</evidence>
<dbReference type="SUPFAM" id="SSF82649">
    <property type="entry name" value="SufE/NifU"/>
    <property type="match status" value="1"/>
</dbReference>
<keyword evidence="2" id="KW-0411">Iron-sulfur</keyword>
<comment type="subcellular location">
    <subcellularLocation>
        <location evidence="2">Mitochondrion matrix</location>
    </subcellularLocation>
</comment>
<dbReference type="Pfam" id="PF01592">
    <property type="entry name" value="NifU_N"/>
    <property type="match status" value="1"/>
</dbReference>
<dbReference type="EMBL" id="BQXS01012320">
    <property type="protein sequence ID" value="GKT21479.1"/>
    <property type="molecule type" value="Genomic_DNA"/>
</dbReference>
<comment type="function">
    <text evidence="2">Scaffold protein for the de novo synthesis of iron-sulfur (Fe-S) clusters within mitochondria, which is required for maturation of both mitochondrial and cytoplasmic [2Fe-2S] and [4Fe-4S] proteins.</text>
</comment>
<keyword evidence="2" id="KW-0496">Mitochondrion</keyword>
<evidence type="ECO:0000313" key="4">
    <source>
        <dbReference type="EMBL" id="GKT21479.1"/>
    </source>
</evidence>
<evidence type="ECO:0000256" key="2">
    <source>
        <dbReference type="RuleBase" id="RU362089"/>
    </source>
</evidence>
<dbReference type="InterPro" id="IPR011339">
    <property type="entry name" value="ISCU"/>
</dbReference>
<feature type="domain" description="NIF system FeS cluster assembly NifU N-terminal" evidence="3">
    <location>
        <begin position="33"/>
        <end position="156"/>
    </location>
</feature>
<keyword evidence="2" id="KW-0479">Metal-binding</keyword>
<evidence type="ECO:0000259" key="3">
    <source>
        <dbReference type="Pfam" id="PF01592"/>
    </source>
</evidence>
<dbReference type="PANTHER" id="PTHR10093">
    <property type="entry name" value="IRON-SULFUR CLUSTER ASSEMBLY ENZYME NIFU HOMOLOG"/>
    <property type="match status" value="1"/>
</dbReference>